<reference evidence="1" key="1">
    <citation type="submission" date="2023-07" db="EMBL/GenBank/DDBJ databases">
        <title>Black Yeasts Isolated from many extreme environments.</title>
        <authorList>
            <person name="Coleine C."/>
            <person name="Stajich J.E."/>
            <person name="Selbmann L."/>
        </authorList>
    </citation>
    <scope>NUCLEOTIDE SEQUENCE</scope>
    <source>
        <strain evidence="1">CCFEE 5714</strain>
    </source>
</reference>
<protein>
    <submittedName>
        <fullName evidence="1">Uncharacterized protein</fullName>
    </submittedName>
</protein>
<gene>
    <name evidence="1" type="ORF">LTR37_018203</name>
</gene>
<name>A0ACC3MHI7_9PEZI</name>
<dbReference type="EMBL" id="JAUTXU010000249">
    <property type="protein sequence ID" value="KAK3695985.1"/>
    <property type="molecule type" value="Genomic_DNA"/>
</dbReference>
<evidence type="ECO:0000313" key="2">
    <source>
        <dbReference type="Proteomes" id="UP001281147"/>
    </source>
</evidence>
<dbReference type="Proteomes" id="UP001281147">
    <property type="component" value="Unassembled WGS sequence"/>
</dbReference>
<proteinExistence type="predicted"/>
<organism evidence="1 2">
    <name type="scientific">Vermiconidia calcicola</name>
    <dbReference type="NCBI Taxonomy" id="1690605"/>
    <lineage>
        <taxon>Eukaryota</taxon>
        <taxon>Fungi</taxon>
        <taxon>Dikarya</taxon>
        <taxon>Ascomycota</taxon>
        <taxon>Pezizomycotina</taxon>
        <taxon>Dothideomycetes</taxon>
        <taxon>Dothideomycetidae</taxon>
        <taxon>Mycosphaerellales</taxon>
        <taxon>Extremaceae</taxon>
        <taxon>Vermiconidia</taxon>
    </lineage>
</organism>
<comment type="caution">
    <text evidence="1">The sequence shown here is derived from an EMBL/GenBank/DDBJ whole genome shotgun (WGS) entry which is preliminary data.</text>
</comment>
<evidence type="ECO:0000313" key="1">
    <source>
        <dbReference type="EMBL" id="KAK3695985.1"/>
    </source>
</evidence>
<sequence>MIPPHHGVRSRGGMRGRFDSRRQRYRPFARQKEDSPTPKYFRRKPLLIESVEAFAKRSVTIETLLTDDNLSRCHQQEQSPLFKLPAELRTLIFEHTALPFNDPKNQYADEEYYYRPEHIARHIISTSFLLTCRRAWLEASHLPMTQADHCFWLPENDRRPKHLNRLRVNEGVRLDRFIRTLTINSRTNLDQIQIFSQLYWLEGSLYIILPLLLRSFGACPKCLMITIRHSDWYGWEMGLPLELKEEWIQKLLQFQALPRLRQVCIEFETLESRVHELKPILDKLRGKFAKIERSDRFGDRVFVELTHSPRERTWSGSTELGRWEHELYADLEKLDYRIVTLVWTVKSAGSKDAEEHFEMEDDCASLTHVFGPELPVLSIDQPGKEDVGSSLLQMDSLATEHKIAEWREQGSLLKFASVVAQEKPRNAT</sequence>
<accession>A0ACC3MHI7</accession>
<keyword evidence="2" id="KW-1185">Reference proteome</keyword>